<dbReference type="PANTHER" id="PTHR47354:SF3">
    <property type="entry name" value="OXIDOREDUCTASE-RELATED"/>
    <property type="match status" value="1"/>
</dbReference>
<dbReference type="InterPro" id="IPR017927">
    <property type="entry name" value="FAD-bd_FR_type"/>
</dbReference>
<dbReference type="InterPro" id="IPR001041">
    <property type="entry name" value="2Fe-2S_ferredoxin-type"/>
</dbReference>
<comment type="cofactor">
    <cofactor evidence="1">
        <name>FAD</name>
        <dbReference type="ChEBI" id="CHEBI:57692"/>
    </cofactor>
</comment>
<sequence>MFTETLTHKLRDRVLRSPLLDLLTGPHGVDRYTEIVDPVWIKGNARAKVVAVRRQTSRSVTLTLEPNRAFTGFMAGQHINLSVEINGRRRTRPYSPASAEGGRLLELTVGLHDGGLVSTHLYENAKPGMTVGLDSVGGDFFMPAQRPRRILFVSGGSGITPVLSMLRTLKAEGFTGDAAFIHYARSAEEACYRDELDTMPGVRVLHGYTRDDAGADLDGYFAPHHLAAAMAEPDAIFVCGPPALVDAVRELRPDARSESFVPPVFTVPAEATGGTVTFAGSAVQVADSGQTLLQQAEAAGLNPESGCRMGICFSCTRTKTRGAVRNVLNGTVSTDDCEDIRICVTAPVGDVEIDL</sequence>
<keyword evidence="2" id="KW-0408">Iron</keyword>
<evidence type="ECO:0000256" key="1">
    <source>
        <dbReference type="ARBA" id="ARBA00001974"/>
    </source>
</evidence>
<proteinExistence type="predicted"/>
<dbReference type="AlphaFoldDB" id="A0A7G8PKU2"/>
<protein>
    <submittedName>
        <fullName evidence="5">Ferredoxin reductase</fullName>
    </submittedName>
</protein>
<gene>
    <name evidence="5" type="ORF">HZU40_12345</name>
</gene>
<keyword evidence="2" id="KW-0479">Metal-binding</keyword>
<dbReference type="SUPFAM" id="SSF52343">
    <property type="entry name" value="Ferredoxin reductase-like, C-terminal NADP-linked domain"/>
    <property type="match status" value="1"/>
</dbReference>
<evidence type="ECO:0000313" key="5">
    <source>
        <dbReference type="EMBL" id="QNJ94958.1"/>
    </source>
</evidence>
<organism evidence="5 6">
    <name type="scientific">Mycolicibacterium fluoranthenivorans</name>
    <dbReference type="NCBI Taxonomy" id="258505"/>
    <lineage>
        <taxon>Bacteria</taxon>
        <taxon>Bacillati</taxon>
        <taxon>Actinomycetota</taxon>
        <taxon>Actinomycetes</taxon>
        <taxon>Mycobacteriales</taxon>
        <taxon>Mycobacteriaceae</taxon>
        <taxon>Mycolicibacterium</taxon>
    </lineage>
</organism>
<dbReference type="Gene3D" id="2.40.30.10">
    <property type="entry name" value="Translation factors"/>
    <property type="match status" value="1"/>
</dbReference>
<dbReference type="InterPro" id="IPR012675">
    <property type="entry name" value="Beta-grasp_dom_sf"/>
</dbReference>
<dbReference type="Gene3D" id="3.10.20.30">
    <property type="match status" value="1"/>
</dbReference>
<evidence type="ECO:0000313" key="6">
    <source>
        <dbReference type="Proteomes" id="UP000515498"/>
    </source>
</evidence>
<dbReference type="InterPro" id="IPR017938">
    <property type="entry name" value="Riboflavin_synthase-like_b-brl"/>
</dbReference>
<dbReference type="PROSITE" id="PS51384">
    <property type="entry name" value="FAD_FR"/>
    <property type="match status" value="1"/>
</dbReference>
<dbReference type="KEGG" id="mflu:HZU40_12345"/>
<dbReference type="Pfam" id="PF00970">
    <property type="entry name" value="FAD_binding_6"/>
    <property type="match status" value="1"/>
</dbReference>
<evidence type="ECO:0000256" key="2">
    <source>
        <dbReference type="ARBA" id="ARBA00022714"/>
    </source>
</evidence>
<dbReference type="CDD" id="cd06216">
    <property type="entry name" value="FNR_iron_sulfur_binding_2"/>
    <property type="match status" value="1"/>
</dbReference>
<dbReference type="Pfam" id="PF00175">
    <property type="entry name" value="NAD_binding_1"/>
    <property type="match status" value="1"/>
</dbReference>
<dbReference type="InterPro" id="IPR001433">
    <property type="entry name" value="OxRdtase_FAD/NAD-bd"/>
</dbReference>
<dbReference type="InterPro" id="IPR039261">
    <property type="entry name" value="FNR_nucleotide-bd"/>
</dbReference>
<dbReference type="SUPFAM" id="SSF63380">
    <property type="entry name" value="Riboflavin synthase domain-like"/>
    <property type="match status" value="1"/>
</dbReference>
<dbReference type="GO" id="GO:0051537">
    <property type="term" value="F:2 iron, 2 sulfur cluster binding"/>
    <property type="evidence" value="ECO:0007669"/>
    <property type="project" value="UniProtKB-KW"/>
</dbReference>
<evidence type="ECO:0000259" key="4">
    <source>
        <dbReference type="PROSITE" id="PS51384"/>
    </source>
</evidence>
<keyword evidence="3" id="KW-0411">Iron-sulfur</keyword>
<name>A0A7G8PKU2_9MYCO</name>
<keyword evidence="2" id="KW-0001">2Fe-2S</keyword>
<dbReference type="InterPro" id="IPR050415">
    <property type="entry name" value="MRET"/>
</dbReference>
<dbReference type="RefSeq" id="WP_187098548.1">
    <property type="nucleotide sequence ID" value="NZ_CP059894.1"/>
</dbReference>
<dbReference type="SUPFAM" id="SSF54292">
    <property type="entry name" value="2Fe-2S ferredoxin-like"/>
    <property type="match status" value="1"/>
</dbReference>
<evidence type="ECO:0000256" key="3">
    <source>
        <dbReference type="ARBA" id="ARBA00023014"/>
    </source>
</evidence>
<accession>A0A7G8PKU2</accession>
<feature type="domain" description="FAD-binding FR-type" evidence="4">
    <location>
        <begin position="42"/>
        <end position="143"/>
    </location>
</feature>
<dbReference type="Proteomes" id="UP000515498">
    <property type="component" value="Chromosome"/>
</dbReference>
<dbReference type="PRINTS" id="PR00410">
    <property type="entry name" value="PHEHYDRXLASE"/>
</dbReference>
<dbReference type="CDD" id="cd00207">
    <property type="entry name" value="fer2"/>
    <property type="match status" value="1"/>
</dbReference>
<dbReference type="InterPro" id="IPR036010">
    <property type="entry name" value="2Fe-2S_ferredoxin-like_sf"/>
</dbReference>
<dbReference type="Gene3D" id="3.40.50.80">
    <property type="entry name" value="Nucleotide-binding domain of ferredoxin-NADP reductase (FNR) module"/>
    <property type="match status" value="1"/>
</dbReference>
<dbReference type="GO" id="GO:0016491">
    <property type="term" value="F:oxidoreductase activity"/>
    <property type="evidence" value="ECO:0007669"/>
    <property type="project" value="InterPro"/>
</dbReference>
<dbReference type="Pfam" id="PF00111">
    <property type="entry name" value="Fer2"/>
    <property type="match status" value="1"/>
</dbReference>
<dbReference type="InterPro" id="IPR008333">
    <property type="entry name" value="Cbr1-like_FAD-bd_dom"/>
</dbReference>
<dbReference type="EMBL" id="CP059894">
    <property type="protein sequence ID" value="QNJ94958.1"/>
    <property type="molecule type" value="Genomic_DNA"/>
</dbReference>
<dbReference type="PANTHER" id="PTHR47354">
    <property type="entry name" value="NADH OXIDOREDUCTASE HCR"/>
    <property type="match status" value="1"/>
</dbReference>
<reference evidence="5 6" key="1">
    <citation type="submission" date="2020-07" db="EMBL/GenBank/DDBJ databases">
        <title>Draft genome sequence of four isobutane-metabolizing strains capable of cometabolically degrading diverse ether contaminants.</title>
        <authorList>
            <person name="Chen W."/>
            <person name="Faulkner N."/>
            <person name="Smith C."/>
            <person name="Hyman M."/>
        </authorList>
    </citation>
    <scope>NUCLEOTIDE SEQUENCE [LARGE SCALE GENOMIC DNA]</scope>
    <source>
        <strain evidence="5 6">2A</strain>
    </source>
</reference>